<organism evidence="5 6">
    <name type="scientific">Camelimonas lactis</name>
    <dbReference type="NCBI Taxonomy" id="659006"/>
    <lineage>
        <taxon>Bacteria</taxon>
        <taxon>Pseudomonadati</taxon>
        <taxon>Pseudomonadota</taxon>
        <taxon>Alphaproteobacteria</taxon>
        <taxon>Hyphomicrobiales</taxon>
        <taxon>Chelatococcaceae</taxon>
        <taxon>Camelimonas</taxon>
    </lineage>
</organism>
<dbReference type="Gene3D" id="2.180.10.10">
    <property type="entry name" value="RHS repeat-associated core"/>
    <property type="match status" value="2"/>
</dbReference>
<dbReference type="RefSeq" id="WP_132009335.1">
    <property type="nucleotide sequence ID" value="NZ_JBHUNN010000002.1"/>
</dbReference>
<proteinExistence type="predicted"/>
<dbReference type="OrthoDB" id="6057489at2"/>
<dbReference type="EMBL" id="SLWL01000013">
    <property type="protein sequence ID" value="TCO11234.1"/>
    <property type="molecule type" value="Genomic_DNA"/>
</dbReference>
<dbReference type="NCBIfam" id="TIGR01643">
    <property type="entry name" value="YD_repeat_2x"/>
    <property type="match status" value="2"/>
</dbReference>
<evidence type="ECO:0000313" key="5">
    <source>
        <dbReference type="EMBL" id="TCO11234.1"/>
    </source>
</evidence>
<sequence length="1683" mass="179912">MAANYFSHSDNFVNSVSSNVDPRTGMYTCTVKLGHNSENIFRGPKLPLVIGYAPFQGSNFGLGSGWAFNFSSFDTSSSSGTLTCMNGENYTTQNNQGRYTLNQAKLTSLKLTSTSSQYRVDHGDGTIEILTGPNDPHLLKVPVKIYSPTGAAFSLSWGSSGSAPRITSIRDDSGARVLSVTYSTSSFTLELWPDSEANKVVYTGILQSNQLVSLSATGDDGNGNAQYCTWAFDYDRSLPQGPVIDQVTYPLGMVEKATYTAAGHNYPPGGPSSPLPYVTSFTRTPHGGGPLEKFEYTFTSRNFLGGSGQTVPSGTPYDPAMDNLYPHAKDNPAFTYSSTTNHISGSQTPISTTRTYDAFHRLIREEEKYINSTSKTRATTYYGTMSQGFDNQPNNYQLPKQVTTTYVAPADSTLATGGTRAETTLFSYDTQDGVRTMMQTPDGIRTDYVYYDASGSNATLSDGFTYECPASLSGRKHYIKTITITYPAQDPDGNAFDARTELHEFAWKSIAIPGAGGASGPAPYAVVPSAVRSSTLASDADLNNKTKLRLLTVTYVSTGQDLGRISTVTEQLPDEKGKFQDVARIAMTYNTTDDTFTENLEYTGYLPAAATATASRSFCVRTGQMTQSINELGVINTRAYDWLGRIQTLTTASGGDYAHITSCAYTLAKRGGDSVATLSAIISDNAGRQARVECDGASRVTAAYQGDGTDQSDGWPQVASATYDALGRPSTTTIRDQAGGASSTINGSFAYDAWTINNIREITRGPWSNDDFDPVSLKSIASWNRNTPPARSGRTVTEYDTHQNPAKVTRTTAPGAVEGTSFMQHDGRKRLRVHTDESGNVTQTSYDDWNRPTAFTLADGTSIGVTYDAAFTKALPTAVSINSLQVASRSHDGLGRILTETWGKQESVWTYEGAATRPASHAITGGNTVISTYVNELGQALEKREVKDGALSHDFTYYKNPAPGDQDSDQNPAGLLATATQTDTADPANNSTITRTYDVWGRLISEKITLDGKDLGSPATWTYTALGRPLTYTDPTGRTFSFSYDSYGRLASTKRGTARDGGVSVSYTYDDDSGLVTDWTTSMVGGSAIATETVAYDDFNRETYRTISLTGGDTLTITGGTSTKTAGKKYGKNSLVAQTSVLINDKTVVQTNNYTYDERLRLTKYTCSGEKPPATASGTPISEIGYTYDDYNNITAVTRTAGSADTTTYTYVTEGDDANPFVLAKLNGQDVTSNAAGATTAMAGRTYTYDGFGRLASVRENDATIATYRYDALNRLICEIPAQGDPIYFFYAGNALSLIVESPDGVMSQGRETAWLHAAGGPAVEKGPRGIRVIAADASGTVNGWAPVNTTSFNTIAWDPYGAASPDSLRNAPLIGYNGHYRDAATGLQHLGNGYRPYDPATGRFIAPDNESPFGKGGYNPFAYCDNDPVNYKDPTGRAKWWKVVLWLGVIAVSVALTYGAGSAVLAAGFTAGGAGAALGAATALSFVVWGVSGLLDSIYEPIAHSYDTPDSGSVQDHNAKVLKTSKQVHKWSFMFGLFAATIGKFGGGGGPSSAAPPPSQNLWAVPHVAPAFADSADDPSGRAPGPGHAVKDTSHRQPTPTNEALMGANHHTAVHGPTLLPIELASHDDHNDAFTSDIFPSGSPARQRHWRVDTFHAVPASILGWLAHIAPTPAQPASGTRI</sequence>
<reference evidence="5 6" key="1">
    <citation type="submission" date="2019-03" db="EMBL/GenBank/DDBJ databases">
        <title>Genomic Encyclopedia of Type Strains, Phase IV (KMG-IV): sequencing the most valuable type-strain genomes for metagenomic binning, comparative biology and taxonomic classification.</title>
        <authorList>
            <person name="Goeker M."/>
        </authorList>
    </citation>
    <scope>NUCLEOTIDE SEQUENCE [LARGE SCALE GENOMIC DNA]</scope>
    <source>
        <strain evidence="5 6">DSM 22958</strain>
    </source>
</reference>
<dbReference type="InterPro" id="IPR050708">
    <property type="entry name" value="T6SS_VgrG/RHS"/>
</dbReference>
<evidence type="ECO:0000313" key="6">
    <source>
        <dbReference type="Proteomes" id="UP000294881"/>
    </source>
</evidence>
<gene>
    <name evidence="5" type="ORF">EV666_11370</name>
</gene>
<feature type="transmembrane region" description="Helical" evidence="3">
    <location>
        <begin position="1441"/>
        <end position="1459"/>
    </location>
</feature>
<dbReference type="PANTHER" id="PTHR32305:SF15">
    <property type="entry name" value="PROTEIN RHSA-RELATED"/>
    <property type="match status" value="1"/>
</dbReference>
<evidence type="ECO:0000256" key="2">
    <source>
        <dbReference type="SAM" id="MobiDB-lite"/>
    </source>
</evidence>
<accession>A0A4R2GP99</accession>
<dbReference type="Pfam" id="PF25023">
    <property type="entry name" value="TEN_YD-shell"/>
    <property type="match status" value="1"/>
</dbReference>
<keyword evidence="3" id="KW-0472">Membrane</keyword>
<keyword evidence="1" id="KW-0677">Repeat</keyword>
<dbReference type="NCBIfam" id="TIGR03696">
    <property type="entry name" value="Rhs_assc_core"/>
    <property type="match status" value="1"/>
</dbReference>
<dbReference type="InterPro" id="IPR022385">
    <property type="entry name" value="Rhs_assc_core"/>
</dbReference>
<dbReference type="InterPro" id="IPR056823">
    <property type="entry name" value="TEN-like_YD-shell"/>
</dbReference>
<feature type="region of interest" description="Disordered" evidence="2">
    <location>
        <begin position="1574"/>
        <end position="1605"/>
    </location>
</feature>
<evidence type="ECO:0000256" key="3">
    <source>
        <dbReference type="SAM" id="Phobius"/>
    </source>
</evidence>
<feature type="domain" description="Teneurin-like YD-shell" evidence="4">
    <location>
        <begin position="1039"/>
        <end position="1411"/>
    </location>
</feature>
<dbReference type="InterPro" id="IPR006530">
    <property type="entry name" value="YD"/>
</dbReference>
<comment type="caution">
    <text evidence="5">The sequence shown here is derived from an EMBL/GenBank/DDBJ whole genome shotgun (WGS) entry which is preliminary data.</text>
</comment>
<dbReference type="PANTHER" id="PTHR32305">
    <property type="match status" value="1"/>
</dbReference>
<evidence type="ECO:0000259" key="4">
    <source>
        <dbReference type="Pfam" id="PF25023"/>
    </source>
</evidence>
<dbReference type="Proteomes" id="UP000294881">
    <property type="component" value="Unassembled WGS sequence"/>
</dbReference>
<protein>
    <submittedName>
        <fullName evidence="5">RHS repeat-associated protein</fullName>
    </submittedName>
</protein>
<feature type="transmembrane region" description="Helical" evidence="3">
    <location>
        <begin position="1466"/>
        <end position="1492"/>
    </location>
</feature>
<keyword evidence="6" id="KW-1185">Reference proteome</keyword>
<evidence type="ECO:0000256" key="1">
    <source>
        <dbReference type="ARBA" id="ARBA00022737"/>
    </source>
</evidence>
<keyword evidence="3" id="KW-0812">Transmembrane</keyword>
<name>A0A4R2GP99_9HYPH</name>
<keyword evidence="3" id="KW-1133">Transmembrane helix</keyword>